<dbReference type="PANTHER" id="PTHR21685:SF2">
    <property type="match status" value="1"/>
</dbReference>
<dbReference type="AlphaFoldDB" id="A7S1T3"/>
<dbReference type="InParanoid" id="A7S1T3"/>
<dbReference type="KEGG" id="nve:5514132"/>
<gene>
    <name evidence="2" type="ORF">NEMVEDRAFT_v1g242254</name>
</gene>
<evidence type="ECO:0000256" key="1">
    <source>
        <dbReference type="SAM" id="MobiDB-lite"/>
    </source>
</evidence>
<keyword evidence="3" id="KW-1185">Reference proteome</keyword>
<feature type="compositionally biased region" description="Basic and acidic residues" evidence="1">
    <location>
        <begin position="20"/>
        <end position="31"/>
    </location>
</feature>
<feature type="compositionally biased region" description="Acidic residues" evidence="1">
    <location>
        <begin position="963"/>
        <end position="973"/>
    </location>
</feature>
<feature type="compositionally biased region" description="Basic and acidic residues" evidence="1">
    <location>
        <begin position="603"/>
        <end position="620"/>
    </location>
</feature>
<dbReference type="Proteomes" id="UP000001593">
    <property type="component" value="Unassembled WGS sequence"/>
</dbReference>
<feature type="compositionally biased region" description="Basic and acidic residues" evidence="1">
    <location>
        <begin position="1074"/>
        <end position="1094"/>
    </location>
</feature>
<feature type="region of interest" description="Disordered" evidence="1">
    <location>
        <begin position="950"/>
        <end position="973"/>
    </location>
</feature>
<evidence type="ECO:0000313" key="2">
    <source>
        <dbReference type="EMBL" id="EDO42295.1"/>
    </source>
</evidence>
<dbReference type="InterPro" id="IPR026671">
    <property type="entry name" value="PPP1R18/Tprn"/>
</dbReference>
<feature type="region of interest" description="Disordered" evidence="1">
    <location>
        <begin position="1074"/>
        <end position="1120"/>
    </location>
</feature>
<organism evidence="2 3">
    <name type="scientific">Nematostella vectensis</name>
    <name type="common">Starlet sea anemone</name>
    <dbReference type="NCBI Taxonomy" id="45351"/>
    <lineage>
        <taxon>Eukaryota</taxon>
        <taxon>Metazoa</taxon>
        <taxon>Cnidaria</taxon>
        <taxon>Anthozoa</taxon>
        <taxon>Hexacorallia</taxon>
        <taxon>Actiniaria</taxon>
        <taxon>Edwardsiidae</taxon>
        <taxon>Nematostella</taxon>
    </lineage>
</organism>
<dbReference type="EMBL" id="DS469566">
    <property type="protein sequence ID" value="EDO42295.1"/>
    <property type="molecule type" value="Genomic_DNA"/>
</dbReference>
<evidence type="ECO:0000313" key="3">
    <source>
        <dbReference type="Proteomes" id="UP000001593"/>
    </source>
</evidence>
<protein>
    <submittedName>
        <fullName evidence="2">Uncharacterized protein</fullName>
    </submittedName>
</protein>
<feature type="region of interest" description="Disordered" evidence="1">
    <location>
        <begin position="671"/>
        <end position="750"/>
    </location>
</feature>
<dbReference type="HOGENOM" id="CLU_280501_0_0_1"/>
<reference evidence="2 3" key="1">
    <citation type="journal article" date="2007" name="Science">
        <title>Sea anemone genome reveals ancestral eumetazoan gene repertoire and genomic organization.</title>
        <authorList>
            <person name="Putnam N.H."/>
            <person name="Srivastava M."/>
            <person name="Hellsten U."/>
            <person name="Dirks B."/>
            <person name="Chapman J."/>
            <person name="Salamov A."/>
            <person name="Terry A."/>
            <person name="Shapiro H."/>
            <person name="Lindquist E."/>
            <person name="Kapitonov V.V."/>
            <person name="Jurka J."/>
            <person name="Genikhovich G."/>
            <person name="Grigoriev I.V."/>
            <person name="Lucas S.M."/>
            <person name="Steele R.E."/>
            <person name="Finnerty J.R."/>
            <person name="Technau U."/>
            <person name="Martindale M.Q."/>
            <person name="Rokhsar D.S."/>
        </authorList>
    </citation>
    <scope>NUCLEOTIDE SEQUENCE [LARGE SCALE GENOMIC DNA]</scope>
    <source>
        <strain evidence="3">CH2 X CH6</strain>
    </source>
</reference>
<sequence length="1120" mass="126302">MTSVMPAWKQELIEKKRRREREQHNKIEESQQRLASVPEWKRNILEKKKREAHNSNDDSKNSTSGTGVFGAKATRKDSQIYSQPSGSNREERFERNAVTESAKPIVNKRSNDLRVNHSGVVSSEPRHSVQQQSQGKQGVVLSNDNVMKNTNNSMQSHENSDLEVKVAYEHVRPPSELRKLFGESTLGAKKLSSDTTSISALKPDAGITKTGIVPPGHDTVLNGSEIELSELNKTAVINHTTPRAFQFTDVSQTLSAIKHTEQAAKSNENTFKIQNNNQSTDVSKLGKISLKKEEFESVGHQKARSQSIDSELSVSKEDEESKLLPHVDDIRCKFGPVGRFHRTSSSVENLSVCSSDGTVSPVFMRPQSKKRPGLKKRWTADISSLMSPSMSIDDHEDDQLPVVGSKHEDRGMTRQRSISMHDLGHETIQKIHFRHRASISHGIERRVHELLRQVSHSDSHTEDDLDSFSIESEHHYVTTILPPPAFQTDEPERLQTSSWTETASGTGREEFKRTLPTAALPTAMGRKREVETPPNYKKVILIEKTEENLPDNIEITSFKEPARKCEPQAEKIYEPQSKKIYQAPEQKTQRLLEKQIQHPVEKAIQHAQEKKYQPELEKKTIKSHHVPGQDKTEARGEERIAVWSTQNGDYYDQRDEDDDIKLSKGSVSKLSALFGSSIKGGKKEKNKEAKAEYKRRKEEEKQEAKLKKGEEKQEAKLRKEEEKKNKDSKSNGNKMFPWNKSNKKVDEQKSKLAETSEYPFKNMTKLRHVQSRPIEQKISVQMTLVLDSNADSLKTIQPKTHYFDNSFLNKNKSVSGDQGRMNGHQENAVCGTYKAKQDIAPSVPVTPIDLPLPRNNDKFVTTIDISDSECSNDLEVSAIDVPESPKLPAPVSVIDLPPADDVAVSVIDVPEEFQDNESDEVDSDDSDSGVVSGSYDITIGTHPLILSFGEREKERESKSCPDIQEEEEEEEDIDDCPVHYFGDSSYQIVPKVVFEHPPEKVKPCISQQVKQKKDKAKVCFPSGPLHQVHDYPSEETLQSHYDQFLRESGKSINNYKPSTIESYEETLKLLQQKRMEAKTAKQGEPDSGEVKSQEQKTNITYADDADGFISSSSSSGALLF</sequence>
<accession>A7S1T3</accession>
<feature type="compositionally biased region" description="Low complexity" evidence="1">
    <location>
        <begin position="1110"/>
        <end position="1120"/>
    </location>
</feature>
<feature type="compositionally biased region" description="Basic and acidic residues" evidence="1">
    <location>
        <begin position="88"/>
        <end position="97"/>
    </location>
</feature>
<dbReference type="PANTHER" id="PTHR21685">
    <property type="entry name" value="TON-B BOX DOMAIN"/>
    <property type="match status" value="1"/>
</dbReference>
<feature type="compositionally biased region" description="Basic and acidic residues" evidence="1">
    <location>
        <begin position="39"/>
        <end position="60"/>
    </location>
</feature>
<feature type="compositionally biased region" description="Basic and acidic residues" evidence="1">
    <location>
        <begin position="950"/>
        <end position="959"/>
    </location>
</feature>
<feature type="compositionally biased region" description="Basic and acidic residues" evidence="1">
    <location>
        <begin position="681"/>
        <end position="729"/>
    </location>
</feature>
<feature type="compositionally biased region" description="Basic and acidic residues" evidence="1">
    <location>
        <begin position="627"/>
        <end position="640"/>
    </location>
</feature>
<dbReference type="OMA" id="TESXHIS"/>
<feature type="region of interest" description="Disordered" evidence="1">
    <location>
        <begin position="15"/>
        <end position="102"/>
    </location>
</feature>
<dbReference type="OrthoDB" id="5972580at2759"/>
<proteinExistence type="predicted"/>
<name>A7S1T3_NEMVE</name>
<feature type="region of interest" description="Disordered" evidence="1">
    <location>
        <begin position="603"/>
        <end position="641"/>
    </location>
</feature>